<name>K2G0E2_9BACT</name>
<gene>
    <name evidence="1" type="ORF">ACD_3C00033G0001</name>
</gene>
<reference evidence="1" key="1">
    <citation type="journal article" date="2012" name="Science">
        <title>Fermentation, hydrogen, and sulfur metabolism in multiple uncultivated bacterial phyla.</title>
        <authorList>
            <person name="Wrighton K.C."/>
            <person name="Thomas B.C."/>
            <person name="Sharon I."/>
            <person name="Miller C.S."/>
            <person name="Castelle C.J."/>
            <person name="VerBerkmoes N.C."/>
            <person name="Wilkins M.J."/>
            <person name="Hettich R.L."/>
            <person name="Lipton M.S."/>
            <person name="Williams K.H."/>
            <person name="Long P.E."/>
            <person name="Banfield J.F."/>
        </authorList>
    </citation>
    <scope>NUCLEOTIDE SEQUENCE [LARGE SCALE GENOMIC DNA]</scope>
</reference>
<comment type="caution">
    <text evidence="1">The sequence shown here is derived from an EMBL/GenBank/DDBJ whole genome shotgun (WGS) entry which is preliminary data.</text>
</comment>
<sequence length="37" mass="4388">MFISNSLMKIYYYLFIRLTTVNRSLDFARVDRGGARV</sequence>
<organism evidence="1">
    <name type="scientific">uncultured bacterium</name>
    <name type="common">gcode 4</name>
    <dbReference type="NCBI Taxonomy" id="1234023"/>
    <lineage>
        <taxon>Bacteria</taxon>
        <taxon>environmental samples</taxon>
    </lineage>
</organism>
<dbReference type="EMBL" id="AMFJ01000307">
    <property type="protein sequence ID" value="EKE28663.1"/>
    <property type="molecule type" value="Genomic_DNA"/>
</dbReference>
<evidence type="ECO:0000313" key="1">
    <source>
        <dbReference type="EMBL" id="EKE28663.1"/>
    </source>
</evidence>
<dbReference type="AlphaFoldDB" id="K2G0E2"/>
<feature type="non-terminal residue" evidence="1">
    <location>
        <position position="37"/>
    </location>
</feature>
<protein>
    <submittedName>
        <fullName evidence="1">Uncharacterized protein</fullName>
    </submittedName>
</protein>
<accession>K2G0E2</accession>
<proteinExistence type="predicted"/>